<proteinExistence type="predicted"/>
<dbReference type="Proteomes" id="UP000834106">
    <property type="component" value="Chromosome 7"/>
</dbReference>
<evidence type="ECO:0000313" key="2">
    <source>
        <dbReference type="Proteomes" id="UP000834106"/>
    </source>
</evidence>
<dbReference type="EMBL" id="OU503042">
    <property type="protein sequence ID" value="CAI9765107.1"/>
    <property type="molecule type" value="Genomic_DNA"/>
</dbReference>
<organism evidence="1 2">
    <name type="scientific">Fraxinus pennsylvanica</name>
    <dbReference type="NCBI Taxonomy" id="56036"/>
    <lineage>
        <taxon>Eukaryota</taxon>
        <taxon>Viridiplantae</taxon>
        <taxon>Streptophyta</taxon>
        <taxon>Embryophyta</taxon>
        <taxon>Tracheophyta</taxon>
        <taxon>Spermatophyta</taxon>
        <taxon>Magnoliopsida</taxon>
        <taxon>eudicotyledons</taxon>
        <taxon>Gunneridae</taxon>
        <taxon>Pentapetalae</taxon>
        <taxon>asterids</taxon>
        <taxon>lamiids</taxon>
        <taxon>Lamiales</taxon>
        <taxon>Oleaceae</taxon>
        <taxon>Oleeae</taxon>
        <taxon>Fraxinus</taxon>
    </lineage>
</organism>
<keyword evidence="2" id="KW-1185">Reference proteome</keyword>
<dbReference type="AlphaFoldDB" id="A0AAD1Z8G5"/>
<name>A0AAD1Z8G5_9LAMI</name>
<gene>
    <name evidence="1" type="ORF">FPE_LOCUS12537</name>
</gene>
<accession>A0AAD1Z8G5</accession>
<evidence type="ECO:0000313" key="1">
    <source>
        <dbReference type="EMBL" id="CAI9765107.1"/>
    </source>
</evidence>
<reference evidence="1" key="1">
    <citation type="submission" date="2023-05" db="EMBL/GenBank/DDBJ databases">
        <authorList>
            <person name="Huff M."/>
        </authorList>
    </citation>
    <scope>NUCLEOTIDE SEQUENCE</scope>
</reference>
<sequence>MPRNEFFPMRFNVEEGQPGLKASSSVKILRHASGEGDPLSGLLRSGNFRVTLACFVLIAIVEDDKMLMVCKDGGTAPCGDLYEGSIEASVGWWSLSSSIYCCGGGLYLHAQRCSVHRCTRCLERQPISI</sequence>
<protein>
    <submittedName>
        <fullName evidence="1">Uncharacterized protein</fullName>
    </submittedName>
</protein>